<dbReference type="GO" id="GO:0008270">
    <property type="term" value="F:zinc ion binding"/>
    <property type="evidence" value="ECO:0007669"/>
    <property type="project" value="UniProtKB-KW"/>
</dbReference>
<evidence type="ECO:0000313" key="14">
    <source>
        <dbReference type="WBParaSite" id="Pan_g1065.t1"/>
    </source>
</evidence>
<dbReference type="SUPFAM" id="SSF48508">
    <property type="entry name" value="Nuclear receptor ligand-binding domain"/>
    <property type="match status" value="1"/>
</dbReference>
<dbReference type="PROSITE" id="PS51843">
    <property type="entry name" value="NR_LBD"/>
    <property type="match status" value="1"/>
</dbReference>
<dbReference type="GO" id="GO:0005634">
    <property type="term" value="C:nucleus"/>
    <property type="evidence" value="ECO:0007669"/>
    <property type="project" value="UniProtKB-SubCell"/>
</dbReference>
<dbReference type="GO" id="GO:0003700">
    <property type="term" value="F:DNA-binding transcription factor activity"/>
    <property type="evidence" value="ECO:0007669"/>
    <property type="project" value="InterPro"/>
</dbReference>
<dbReference type="Gene3D" id="3.30.50.10">
    <property type="entry name" value="Erythroid Transcription Factor GATA-1, subunit A"/>
    <property type="match status" value="1"/>
</dbReference>
<keyword evidence="8" id="KW-0804">Transcription</keyword>
<organism evidence="13 14">
    <name type="scientific">Panagrellus redivivus</name>
    <name type="common">Microworm</name>
    <dbReference type="NCBI Taxonomy" id="6233"/>
    <lineage>
        <taxon>Eukaryota</taxon>
        <taxon>Metazoa</taxon>
        <taxon>Ecdysozoa</taxon>
        <taxon>Nematoda</taxon>
        <taxon>Chromadorea</taxon>
        <taxon>Rhabditida</taxon>
        <taxon>Tylenchina</taxon>
        <taxon>Panagrolaimomorpha</taxon>
        <taxon>Panagrolaimoidea</taxon>
        <taxon>Panagrolaimidae</taxon>
        <taxon>Panagrellus</taxon>
    </lineage>
</organism>
<keyword evidence="4" id="KW-0863">Zinc-finger</keyword>
<dbReference type="SMART" id="SM00399">
    <property type="entry name" value="ZnF_C4"/>
    <property type="match status" value="1"/>
</dbReference>
<evidence type="ECO:0000259" key="11">
    <source>
        <dbReference type="PROSITE" id="PS51030"/>
    </source>
</evidence>
<sequence>MSSDEEICLICEHPTRSLHFQVNCCRACASFFRRSIKAKLVYHCQRGTGRCDLTSRGKSKPICRYCRLKKCINMGMRIDADTEVNLASNSTSRAPVNQAVTIMPLSVDGPNFKYNPTPLLTLVKENLTKDTRSFTKRSIGFELSPLQQMCQQLTLFLNQKAINPSSIIISPDINVTDNIRFHEDFLQRLARVVTGTEDFVKIDNHQKFNVFRHFWATFLCLERAYQSITIFGQETTDMRFMITNTQGIDLGPIYGIPQDSEVCKLYQPLVDRFFAHLINPMRELKLTMFEFSFLASQLLWSLIGTFFVKTDHVRLCKTRNFRRKRLNSKNTRNSKRSFGAKFVRYAQLLHV</sequence>
<dbReference type="WBParaSite" id="Pan_g1065.t1">
    <property type="protein sequence ID" value="Pan_g1065.t1"/>
    <property type="gene ID" value="Pan_g1065"/>
</dbReference>
<dbReference type="GO" id="GO:0006357">
    <property type="term" value="P:regulation of transcription by RNA polymerase II"/>
    <property type="evidence" value="ECO:0007669"/>
    <property type="project" value="TreeGrafter"/>
</dbReference>
<dbReference type="InterPro" id="IPR001628">
    <property type="entry name" value="Znf_hrmn_rcpt"/>
</dbReference>
<dbReference type="InterPro" id="IPR000536">
    <property type="entry name" value="Nucl_hrmn_rcpt_lig-bd"/>
</dbReference>
<dbReference type="Pfam" id="PF00104">
    <property type="entry name" value="Hormone_recep"/>
    <property type="match status" value="1"/>
</dbReference>
<dbReference type="InterPro" id="IPR049636">
    <property type="entry name" value="HNF4-like_DBD"/>
</dbReference>
<feature type="domain" description="Nuclear receptor" evidence="11">
    <location>
        <begin position="5"/>
        <end position="83"/>
    </location>
</feature>
<evidence type="ECO:0000313" key="13">
    <source>
        <dbReference type="Proteomes" id="UP000492821"/>
    </source>
</evidence>
<evidence type="ECO:0000256" key="1">
    <source>
        <dbReference type="ARBA" id="ARBA00004123"/>
    </source>
</evidence>
<accession>A0A7E4UNQ1</accession>
<dbReference type="PANTHER" id="PTHR46011">
    <property type="entry name" value="NUCLEAR HORMONE RECEPTOR FAMILY MEMBER NHR-86-RELATED"/>
    <property type="match status" value="1"/>
</dbReference>
<keyword evidence="3" id="KW-0479">Metal-binding</keyword>
<proteinExistence type="inferred from homology"/>
<comment type="similarity">
    <text evidence="2">Belongs to the nuclear hormone receptor family.</text>
</comment>
<evidence type="ECO:0000256" key="9">
    <source>
        <dbReference type="ARBA" id="ARBA00023170"/>
    </source>
</evidence>
<dbReference type="PANTHER" id="PTHR46011:SF4">
    <property type="entry name" value="NUCLEAR HORMONE RECEPTOR FAMILY MEMBER NHR-43"/>
    <property type="match status" value="1"/>
</dbReference>
<evidence type="ECO:0000256" key="7">
    <source>
        <dbReference type="ARBA" id="ARBA00023125"/>
    </source>
</evidence>
<dbReference type="InterPro" id="IPR035500">
    <property type="entry name" value="NHR-like_dom_sf"/>
</dbReference>
<dbReference type="Gene3D" id="1.10.565.10">
    <property type="entry name" value="Retinoid X Receptor"/>
    <property type="match status" value="1"/>
</dbReference>
<dbReference type="Pfam" id="PF00105">
    <property type="entry name" value="zf-C4"/>
    <property type="match status" value="1"/>
</dbReference>
<keyword evidence="5" id="KW-0862">Zinc</keyword>
<comment type="subcellular location">
    <subcellularLocation>
        <location evidence="1">Nucleus</location>
    </subcellularLocation>
</comment>
<evidence type="ECO:0000259" key="12">
    <source>
        <dbReference type="PROSITE" id="PS51843"/>
    </source>
</evidence>
<evidence type="ECO:0000256" key="3">
    <source>
        <dbReference type="ARBA" id="ARBA00022723"/>
    </source>
</evidence>
<dbReference type="CDD" id="cd06960">
    <property type="entry name" value="NR_DBD_HNF4A"/>
    <property type="match status" value="1"/>
</dbReference>
<dbReference type="SUPFAM" id="SSF57716">
    <property type="entry name" value="Glucocorticoid receptor-like (DNA-binding domain)"/>
    <property type="match status" value="1"/>
</dbReference>
<dbReference type="PROSITE" id="PS00031">
    <property type="entry name" value="NUCLEAR_REC_DBD_1"/>
    <property type="match status" value="1"/>
</dbReference>
<evidence type="ECO:0000256" key="8">
    <source>
        <dbReference type="ARBA" id="ARBA00023163"/>
    </source>
</evidence>
<evidence type="ECO:0000256" key="5">
    <source>
        <dbReference type="ARBA" id="ARBA00022833"/>
    </source>
</evidence>
<dbReference type="Proteomes" id="UP000492821">
    <property type="component" value="Unassembled WGS sequence"/>
</dbReference>
<feature type="domain" description="NR LBD" evidence="12">
    <location>
        <begin position="145"/>
        <end position="351"/>
    </location>
</feature>
<keyword evidence="7" id="KW-0238">DNA-binding</keyword>
<dbReference type="InterPro" id="IPR013088">
    <property type="entry name" value="Znf_NHR/GATA"/>
</dbReference>
<dbReference type="PRINTS" id="PR00047">
    <property type="entry name" value="STROIDFINGER"/>
</dbReference>
<dbReference type="PROSITE" id="PS51030">
    <property type="entry name" value="NUCLEAR_REC_DBD_2"/>
    <property type="match status" value="1"/>
</dbReference>
<name>A0A7E4UNQ1_PANRE</name>
<keyword evidence="10" id="KW-0539">Nucleus</keyword>
<keyword evidence="6" id="KW-0805">Transcription regulation</keyword>
<dbReference type="GO" id="GO:0000978">
    <property type="term" value="F:RNA polymerase II cis-regulatory region sequence-specific DNA binding"/>
    <property type="evidence" value="ECO:0007669"/>
    <property type="project" value="InterPro"/>
</dbReference>
<evidence type="ECO:0000256" key="6">
    <source>
        <dbReference type="ARBA" id="ARBA00023015"/>
    </source>
</evidence>
<evidence type="ECO:0000256" key="10">
    <source>
        <dbReference type="ARBA" id="ARBA00023242"/>
    </source>
</evidence>
<reference evidence="14" key="2">
    <citation type="submission" date="2020-10" db="UniProtKB">
        <authorList>
            <consortium name="WormBaseParasite"/>
        </authorList>
    </citation>
    <scope>IDENTIFICATION</scope>
</reference>
<reference evidence="13" key="1">
    <citation type="journal article" date="2013" name="Genetics">
        <title>The draft genome and transcriptome of Panagrellus redivivus are shaped by the harsh demands of a free-living lifestyle.</title>
        <authorList>
            <person name="Srinivasan J."/>
            <person name="Dillman A.R."/>
            <person name="Macchietto M.G."/>
            <person name="Heikkinen L."/>
            <person name="Lakso M."/>
            <person name="Fracchia K.M."/>
            <person name="Antoshechkin I."/>
            <person name="Mortazavi A."/>
            <person name="Wong G."/>
            <person name="Sternberg P.W."/>
        </authorList>
    </citation>
    <scope>NUCLEOTIDE SEQUENCE [LARGE SCALE GENOMIC DNA]</scope>
    <source>
        <strain evidence="13">MT8872</strain>
    </source>
</reference>
<evidence type="ECO:0000256" key="4">
    <source>
        <dbReference type="ARBA" id="ARBA00022771"/>
    </source>
</evidence>
<protein>
    <submittedName>
        <fullName evidence="14">Nuclear receptor domain-containing protein</fullName>
    </submittedName>
</protein>
<evidence type="ECO:0000256" key="2">
    <source>
        <dbReference type="ARBA" id="ARBA00005993"/>
    </source>
</evidence>
<keyword evidence="13" id="KW-1185">Reference proteome</keyword>
<dbReference type="AlphaFoldDB" id="A0A7E4UNQ1"/>
<keyword evidence="9" id="KW-0675">Receptor</keyword>